<evidence type="ECO:0000256" key="4">
    <source>
        <dbReference type="ARBA" id="ARBA00017858"/>
    </source>
</evidence>
<gene>
    <name evidence="13 15" type="primary">thrB</name>
    <name evidence="15" type="ORF">ACFQ16_28950</name>
</gene>
<sequence>MTAPPRSSVRVAVPASTANLGSGFDALGMALALHDEVHVEVVDGVPGSAAVTVEGQGAGAVPADEHHLVVRVIAKALSELGYAVPALRLHCRNAIPHSRGLGSSAAAIIAGVAAAHALGGLDPRDGENADRALQLAAEWEGHADNVAASLHGGLVIAWNDAGRFHAAALRPHPDIAPIVLVPQEESATHTTRGLLPERVPHADAAFAAGRAALAVHALTRDPDLLMAATDDRLHQDYREPAWPGTVALVRALRAAGVPAAVSGAGPTVLALPRGGELPSGIPLNGFTELRLPVDTTGVRTTVDHA</sequence>
<dbReference type="PANTHER" id="PTHR20861">
    <property type="entry name" value="HOMOSERINE/4-DIPHOSPHOCYTIDYL-2-C-METHYL-D-ERYTHRITOL KINASE"/>
    <property type="match status" value="1"/>
</dbReference>
<accession>A0ABW3G1J2</accession>
<comment type="pathway">
    <text evidence="1 13">Amino-acid biosynthesis; L-threonine biosynthesis; L-threonine from L-aspartate: step 4/5.</text>
</comment>
<name>A0ABW3G1J2_9PSEU</name>
<dbReference type="InterPro" id="IPR014721">
    <property type="entry name" value="Ribsml_uS5_D2-typ_fold_subgr"/>
</dbReference>
<keyword evidence="9 13" id="KW-0418">Kinase</keyword>
<dbReference type="InterPro" id="IPR000870">
    <property type="entry name" value="Homoserine_kinase"/>
</dbReference>
<dbReference type="PIRSF" id="PIRSF000676">
    <property type="entry name" value="Homoser_kin"/>
    <property type="match status" value="1"/>
</dbReference>
<dbReference type="HAMAP" id="MF_00384">
    <property type="entry name" value="Homoser_kinase"/>
    <property type="match status" value="1"/>
</dbReference>
<dbReference type="InterPro" id="IPR006204">
    <property type="entry name" value="GHMP_kinase_N_dom"/>
</dbReference>
<comment type="caution">
    <text evidence="15">The sequence shown here is derived from an EMBL/GenBank/DDBJ whole genome shotgun (WGS) entry which is preliminary data.</text>
</comment>
<dbReference type="NCBIfam" id="TIGR00191">
    <property type="entry name" value="thrB"/>
    <property type="match status" value="1"/>
</dbReference>
<dbReference type="RefSeq" id="WP_263249197.1">
    <property type="nucleotide sequence ID" value="NZ_BAABLT010000002.1"/>
</dbReference>
<evidence type="ECO:0000256" key="13">
    <source>
        <dbReference type="HAMAP-Rule" id="MF_00384"/>
    </source>
</evidence>
<dbReference type="SUPFAM" id="SSF55060">
    <property type="entry name" value="GHMP Kinase, C-terminal domain"/>
    <property type="match status" value="1"/>
</dbReference>
<evidence type="ECO:0000256" key="11">
    <source>
        <dbReference type="ARBA" id="ARBA00049375"/>
    </source>
</evidence>
<comment type="subcellular location">
    <subcellularLocation>
        <location evidence="13">Cytoplasm</location>
    </subcellularLocation>
</comment>
<evidence type="ECO:0000256" key="12">
    <source>
        <dbReference type="ARBA" id="ARBA00049954"/>
    </source>
</evidence>
<reference evidence="16" key="1">
    <citation type="journal article" date="2019" name="Int. J. Syst. Evol. Microbiol.">
        <title>The Global Catalogue of Microorganisms (GCM) 10K type strain sequencing project: providing services to taxonomists for standard genome sequencing and annotation.</title>
        <authorList>
            <consortium name="The Broad Institute Genomics Platform"/>
            <consortium name="The Broad Institute Genome Sequencing Center for Infectious Disease"/>
            <person name="Wu L."/>
            <person name="Ma J."/>
        </authorList>
    </citation>
    <scope>NUCLEOTIDE SEQUENCE [LARGE SCALE GENOMIC DNA]</scope>
    <source>
        <strain evidence="16">CCUG 56401</strain>
    </source>
</reference>
<dbReference type="Pfam" id="PF00288">
    <property type="entry name" value="GHMP_kinases_N"/>
    <property type="match status" value="1"/>
</dbReference>
<evidence type="ECO:0000256" key="6">
    <source>
        <dbReference type="ARBA" id="ARBA00022679"/>
    </source>
</evidence>
<dbReference type="GO" id="GO:0004413">
    <property type="term" value="F:homoserine kinase activity"/>
    <property type="evidence" value="ECO:0007669"/>
    <property type="project" value="UniProtKB-EC"/>
</dbReference>
<keyword evidence="13" id="KW-0963">Cytoplasm</keyword>
<evidence type="ECO:0000256" key="1">
    <source>
        <dbReference type="ARBA" id="ARBA00005015"/>
    </source>
</evidence>
<dbReference type="SUPFAM" id="SSF54211">
    <property type="entry name" value="Ribosomal protein S5 domain 2-like"/>
    <property type="match status" value="1"/>
</dbReference>
<dbReference type="PROSITE" id="PS00627">
    <property type="entry name" value="GHMP_KINASES_ATP"/>
    <property type="match status" value="1"/>
</dbReference>
<dbReference type="InterPro" id="IPR020568">
    <property type="entry name" value="Ribosomal_Su5_D2-typ_SF"/>
</dbReference>
<keyword evidence="6 13" id="KW-0808">Transferase</keyword>
<keyword evidence="7 13" id="KW-0791">Threonine biosynthesis</keyword>
<evidence type="ECO:0000259" key="14">
    <source>
        <dbReference type="Pfam" id="PF00288"/>
    </source>
</evidence>
<feature type="domain" description="GHMP kinase N-terminal" evidence="14">
    <location>
        <begin position="68"/>
        <end position="153"/>
    </location>
</feature>
<dbReference type="PRINTS" id="PR00958">
    <property type="entry name" value="HOMSERKINASE"/>
</dbReference>
<keyword evidence="10 13" id="KW-0067">ATP-binding</keyword>
<keyword evidence="16" id="KW-1185">Reference proteome</keyword>
<dbReference type="Gene3D" id="3.30.70.890">
    <property type="entry name" value="GHMP kinase, C-terminal domain"/>
    <property type="match status" value="1"/>
</dbReference>
<protein>
    <recommendedName>
        <fullName evidence="4 13">Homoserine kinase</fullName>
        <shortName evidence="13">HK</shortName>
        <shortName evidence="13">HSK</shortName>
        <ecNumber evidence="3 13">2.7.1.39</ecNumber>
    </recommendedName>
</protein>
<comment type="function">
    <text evidence="12 13">Catalyzes the ATP-dependent phosphorylation of L-homoserine to L-homoserine phosphate.</text>
</comment>
<keyword evidence="8 13" id="KW-0547">Nucleotide-binding</keyword>
<evidence type="ECO:0000256" key="9">
    <source>
        <dbReference type="ARBA" id="ARBA00022777"/>
    </source>
</evidence>
<dbReference type="Proteomes" id="UP001597018">
    <property type="component" value="Unassembled WGS sequence"/>
</dbReference>
<evidence type="ECO:0000256" key="3">
    <source>
        <dbReference type="ARBA" id="ARBA00012078"/>
    </source>
</evidence>
<evidence type="ECO:0000256" key="2">
    <source>
        <dbReference type="ARBA" id="ARBA00007370"/>
    </source>
</evidence>
<proteinExistence type="inferred from homology"/>
<evidence type="ECO:0000256" key="5">
    <source>
        <dbReference type="ARBA" id="ARBA00022605"/>
    </source>
</evidence>
<dbReference type="EC" id="2.7.1.39" evidence="3 13"/>
<comment type="similarity">
    <text evidence="2 13">Belongs to the GHMP kinase family. Homoserine kinase subfamily.</text>
</comment>
<evidence type="ECO:0000256" key="8">
    <source>
        <dbReference type="ARBA" id="ARBA00022741"/>
    </source>
</evidence>
<evidence type="ECO:0000256" key="7">
    <source>
        <dbReference type="ARBA" id="ARBA00022697"/>
    </source>
</evidence>
<comment type="catalytic activity">
    <reaction evidence="11 13">
        <text>L-homoserine + ATP = O-phospho-L-homoserine + ADP + H(+)</text>
        <dbReference type="Rhea" id="RHEA:13985"/>
        <dbReference type="ChEBI" id="CHEBI:15378"/>
        <dbReference type="ChEBI" id="CHEBI:30616"/>
        <dbReference type="ChEBI" id="CHEBI:57476"/>
        <dbReference type="ChEBI" id="CHEBI:57590"/>
        <dbReference type="ChEBI" id="CHEBI:456216"/>
        <dbReference type="EC" id="2.7.1.39"/>
    </reaction>
</comment>
<evidence type="ECO:0000313" key="16">
    <source>
        <dbReference type="Proteomes" id="UP001597018"/>
    </source>
</evidence>
<dbReference type="Gene3D" id="3.30.230.10">
    <property type="match status" value="1"/>
</dbReference>
<dbReference type="InterPro" id="IPR036554">
    <property type="entry name" value="GHMP_kinase_C_sf"/>
</dbReference>
<organism evidence="15 16">
    <name type="scientific">Saccharopolyspora rosea</name>
    <dbReference type="NCBI Taxonomy" id="524884"/>
    <lineage>
        <taxon>Bacteria</taxon>
        <taxon>Bacillati</taxon>
        <taxon>Actinomycetota</taxon>
        <taxon>Actinomycetes</taxon>
        <taxon>Pseudonocardiales</taxon>
        <taxon>Pseudonocardiaceae</taxon>
        <taxon>Saccharopolyspora</taxon>
    </lineage>
</organism>
<dbReference type="PANTHER" id="PTHR20861:SF1">
    <property type="entry name" value="HOMOSERINE KINASE"/>
    <property type="match status" value="1"/>
</dbReference>
<evidence type="ECO:0000256" key="10">
    <source>
        <dbReference type="ARBA" id="ARBA00022840"/>
    </source>
</evidence>
<evidence type="ECO:0000313" key="15">
    <source>
        <dbReference type="EMBL" id="MFD0923793.1"/>
    </source>
</evidence>
<dbReference type="InterPro" id="IPR006203">
    <property type="entry name" value="GHMP_knse_ATP-bd_CS"/>
</dbReference>
<feature type="binding site" evidence="13">
    <location>
        <begin position="96"/>
        <end position="106"/>
    </location>
    <ligand>
        <name>ATP</name>
        <dbReference type="ChEBI" id="CHEBI:30616"/>
    </ligand>
</feature>
<dbReference type="EMBL" id="JBHTIW010000042">
    <property type="protein sequence ID" value="MFD0923793.1"/>
    <property type="molecule type" value="Genomic_DNA"/>
</dbReference>
<keyword evidence="5 13" id="KW-0028">Amino-acid biosynthesis</keyword>